<name>C6W5W3_DYAFD</name>
<dbReference type="HOGENOM" id="CLU_2464148_0_0_10"/>
<gene>
    <name evidence="1" type="ordered locus">Dfer_4851</name>
</gene>
<sequence length="88" mass="10234">MISMNRWTIWKLVLPDPIESIFEKAIENQIKTIHLSPPQLTAYQALPFFEDHRDPFDRLIIATALKDSLSIISNDPKFPLYPAAQIIW</sequence>
<dbReference type="AlphaFoldDB" id="C6W5W3"/>
<protein>
    <submittedName>
        <fullName evidence="1">PilT domain-containing protein</fullName>
    </submittedName>
</protein>
<evidence type="ECO:0000313" key="2">
    <source>
        <dbReference type="Proteomes" id="UP000002011"/>
    </source>
</evidence>
<dbReference type="Proteomes" id="UP000002011">
    <property type="component" value="Chromosome"/>
</dbReference>
<dbReference type="eggNOG" id="COG3744">
    <property type="taxonomic scope" value="Bacteria"/>
</dbReference>
<dbReference type="InterPro" id="IPR029060">
    <property type="entry name" value="PIN-like_dom_sf"/>
</dbReference>
<dbReference type="SUPFAM" id="SSF88723">
    <property type="entry name" value="PIN domain-like"/>
    <property type="match status" value="1"/>
</dbReference>
<dbReference type="InterPro" id="IPR052919">
    <property type="entry name" value="TA_system_RNase"/>
</dbReference>
<dbReference type="KEGG" id="dfe:Dfer_4851"/>
<proteinExistence type="predicted"/>
<dbReference type="EMBL" id="CP001619">
    <property type="protein sequence ID" value="ACT96052.1"/>
    <property type="molecule type" value="Genomic_DNA"/>
</dbReference>
<organism evidence="1 2">
    <name type="scientific">Dyadobacter fermentans (strain ATCC 700827 / DSM 18053 / CIP 107007 / KCTC 52180 / NS114)</name>
    <dbReference type="NCBI Taxonomy" id="471854"/>
    <lineage>
        <taxon>Bacteria</taxon>
        <taxon>Pseudomonadati</taxon>
        <taxon>Bacteroidota</taxon>
        <taxon>Cytophagia</taxon>
        <taxon>Cytophagales</taxon>
        <taxon>Spirosomataceae</taxon>
        <taxon>Dyadobacter</taxon>
    </lineage>
</organism>
<reference evidence="1 2" key="1">
    <citation type="journal article" date="2009" name="Stand. Genomic Sci.">
        <title>Complete genome sequence of Dyadobacter fermentans type strain (NS114).</title>
        <authorList>
            <person name="Lang E."/>
            <person name="Lapidus A."/>
            <person name="Chertkov O."/>
            <person name="Brettin T."/>
            <person name="Detter J.C."/>
            <person name="Han C."/>
            <person name="Copeland A."/>
            <person name="Glavina Del Rio T."/>
            <person name="Nolan M."/>
            <person name="Chen F."/>
            <person name="Lucas S."/>
            <person name="Tice H."/>
            <person name="Cheng J.F."/>
            <person name="Land M."/>
            <person name="Hauser L."/>
            <person name="Chang Y.J."/>
            <person name="Jeffries C.D."/>
            <person name="Kopitz M."/>
            <person name="Bruce D."/>
            <person name="Goodwin L."/>
            <person name="Pitluck S."/>
            <person name="Ovchinnikova G."/>
            <person name="Pati A."/>
            <person name="Ivanova N."/>
            <person name="Mavrommatis K."/>
            <person name="Chen A."/>
            <person name="Palaniappan K."/>
            <person name="Chain P."/>
            <person name="Bristow J."/>
            <person name="Eisen J.A."/>
            <person name="Markowitz V."/>
            <person name="Hugenholtz P."/>
            <person name="Goker M."/>
            <person name="Rohde M."/>
            <person name="Kyrpides N.C."/>
            <person name="Klenk H.P."/>
        </authorList>
    </citation>
    <scope>NUCLEOTIDE SEQUENCE [LARGE SCALE GENOMIC DNA]</scope>
    <source>
        <strain evidence="2">ATCC 700827 / DSM 18053 / CIP 107007 / KCTC 52180 / NS114</strain>
    </source>
</reference>
<evidence type="ECO:0000313" key="1">
    <source>
        <dbReference type="EMBL" id="ACT96052.1"/>
    </source>
</evidence>
<dbReference type="PANTHER" id="PTHR36173">
    <property type="entry name" value="RIBONUCLEASE VAPC16-RELATED"/>
    <property type="match status" value="1"/>
</dbReference>
<keyword evidence="2" id="KW-1185">Reference proteome</keyword>
<accession>C6W5W3</accession>
<dbReference type="PANTHER" id="PTHR36173:SF2">
    <property type="entry name" value="RIBONUCLEASE VAPC16"/>
    <property type="match status" value="1"/>
</dbReference>